<dbReference type="SMART" id="SM00912">
    <property type="entry name" value="Haemagg_act"/>
    <property type="match status" value="1"/>
</dbReference>
<name>A0A367R816_NOSPU</name>
<dbReference type="EMBL" id="LXQE01000165">
    <property type="protein sequence ID" value="RCJ32545.1"/>
    <property type="molecule type" value="Genomic_DNA"/>
</dbReference>
<dbReference type="Pfam" id="PF05860">
    <property type="entry name" value="TPS"/>
    <property type="match status" value="1"/>
</dbReference>
<feature type="domain" description="Filamentous haemagglutinin FhaB/tRNA nuclease CdiA-like TPS" evidence="1">
    <location>
        <begin position="22"/>
        <end position="133"/>
    </location>
</feature>
<dbReference type="SUPFAM" id="SSF51126">
    <property type="entry name" value="Pectin lyase-like"/>
    <property type="match status" value="5"/>
</dbReference>
<dbReference type="NCBIfam" id="TIGR01901">
    <property type="entry name" value="adhes_NPXG"/>
    <property type="match status" value="1"/>
</dbReference>
<gene>
    <name evidence="2" type="ORF">A6769_27845</name>
</gene>
<dbReference type="InterPro" id="IPR011050">
    <property type="entry name" value="Pectin_lyase_fold/virulence"/>
</dbReference>
<proteinExistence type="predicted"/>
<protein>
    <recommendedName>
        <fullName evidence="1">Filamentous haemagglutinin FhaB/tRNA nuclease CdiA-like TPS domain-containing protein</fullName>
    </recommendedName>
</protein>
<organism evidence="2 3">
    <name type="scientific">Nostoc punctiforme NIES-2108</name>
    <dbReference type="NCBI Taxonomy" id="1356359"/>
    <lineage>
        <taxon>Bacteria</taxon>
        <taxon>Bacillati</taxon>
        <taxon>Cyanobacteriota</taxon>
        <taxon>Cyanophyceae</taxon>
        <taxon>Nostocales</taxon>
        <taxon>Nostocaceae</taxon>
        <taxon>Nostoc</taxon>
    </lineage>
</organism>
<sequence>MLVGGVLIASLQEHVFAQITPDNTLPNNSIVTPDGRSLNITGGTQVGSNLFHSFGEFSVPNGGTAFFNNATDIQNIISRVTGGSASNIDGLIRANGAANLFLINPSGIIFGQNSQLNIGGSFVGTTANALQFGNRGFFSATEKNIPSPLLTINPSALLFNQINQNATIQNSSVTFAGTDPAGFNAFGLRVGDGKSLLLMGGNVSIDGGKLNAYGGRVELGGLAAAGTVGLNMDGNNLSLSFPEGVERTDVSFTNAARLDVAAGDGGNIAIYGRNLNIAGGSELVGGIRPSLGSVDSQAGDITLNVTGAIKVDASSIWNSVYNTFGNSGSIRINTESLFLSNGSYLESGTFGKGNGGSIFVQASGSVSLANSHIDSTVETGAVGASGDINITSGSLSLTNGAQLLTFVRGTSDPPAGRGDAGNVNIDVRDAVTIDGVNNERVSAVYTYVDNGAIGNAGDINITAGSLSLTNSAKLDASIYGQGNAGSVFVQASDSVSLINSIISSTVQNEAVGNGGEINITAGALSLSDGANLFASTSGQGNAGNIFVQASGRVSLANNSFIDSSVAKEVVGSNGGDINITAGSLSLTNGASLSASTSGQGNGGSIFVQASDSVSLTNCYMLNSVDSGAVGNGGDINIKAKTFSLIDGAALVTSILGKGNAGSVFVQASGRVSLASASFISSNVVGVGTGGDINITADSLSLTDGAALLTATPGQGNAGNVTIKADGAVSFDGVRVIDGFPRGSGAYSGVIPVAIPGSVGIGNGGDINIIAGSFSLTNGAELSTLTGGQGNAGNVTIKVDGAVSFDGAGKISGIPVASSVYSGVGAVSASQAEAFGFLGLIPDQGIVGNGKGGNINITAGSLSLTNGAQLLSSTAGQGNAGSIFVQAKNSVSLAGSDTGIFSNVFPEAVGKGGEIDITAGSLFLTSGAQLEASTQGRGNAGNILVNATDSVQLSGVASFPVLEDGRAGGFSSGLFTTTSKGASGQGGELGVTTGILRVSDGAVLSARSQSGFKGGNITVNANVLEVTNGGQFLTTAFNSGDAGNITVKVKDRITISGSDSTFSDRFNSVAKVFGEEQAKATIDPVRPEAGLFANTATGSSGNGGSIFIDPMQLAIADGGGIAVDSQGTGKSGNLQVQAGSLTLDNKAFLSAIANSSQGGDIALTVQDLLLLRRNSQISTTAGNREFGGNGGNITINTPFIVAVPQENSDITANAFTGIGGKVDITTNGIFGIVRQKSPTENSDITASSELGVSGQVTINSPDTDPSRGLIQLPSNLIDASQQIAQGCTSRGRQNASRFIATGRGGLALNPNEPLRGRAVITGWVDLPEQATHRVTDKSSTASMTKSDDQIVEAQGWIVDGNGKIMLVAQSPQSLFIPSAMSCSQ</sequence>
<dbReference type="InterPro" id="IPR012334">
    <property type="entry name" value="Pectin_lyas_fold"/>
</dbReference>
<dbReference type="InterPro" id="IPR008638">
    <property type="entry name" value="FhaB/CdiA-like_TPS"/>
</dbReference>
<comment type="caution">
    <text evidence="2">The sequence shown here is derived from an EMBL/GenBank/DDBJ whole genome shotgun (WGS) entry which is preliminary data.</text>
</comment>
<reference evidence="2 3" key="1">
    <citation type="submission" date="2016-04" db="EMBL/GenBank/DDBJ databases">
        <authorList>
            <person name="Evans L.H."/>
            <person name="Alamgir A."/>
            <person name="Owens N."/>
            <person name="Weber N.D."/>
            <person name="Virtaneva K."/>
            <person name="Barbian K."/>
            <person name="Babar A."/>
            <person name="Rosenke K."/>
        </authorList>
    </citation>
    <scope>NUCLEOTIDE SEQUENCE [LARGE SCALE GENOMIC DNA]</scope>
    <source>
        <strain evidence="2">NIES-2108</strain>
    </source>
</reference>
<evidence type="ECO:0000313" key="3">
    <source>
        <dbReference type="Proteomes" id="UP000252085"/>
    </source>
</evidence>
<evidence type="ECO:0000313" key="2">
    <source>
        <dbReference type="EMBL" id="RCJ32545.1"/>
    </source>
</evidence>
<dbReference type="Proteomes" id="UP000252085">
    <property type="component" value="Unassembled WGS sequence"/>
</dbReference>
<dbReference type="Gene3D" id="2.160.20.10">
    <property type="entry name" value="Single-stranded right-handed beta-helix, Pectin lyase-like"/>
    <property type="match status" value="4"/>
</dbReference>
<accession>A0A367R816</accession>
<evidence type="ECO:0000259" key="1">
    <source>
        <dbReference type="SMART" id="SM00912"/>
    </source>
</evidence>